<comment type="similarity">
    <text evidence="1">Belongs to the glycosyl hydrolase 18 family.</text>
</comment>
<dbReference type="InterPro" id="IPR017853">
    <property type="entry name" value="GH"/>
</dbReference>
<dbReference type="PROSITE" id="PS51910">
    <property type="entry name" value="GH18_2"/>
    <property type="match status" value="1"/>
</dbReference>
<gene>
    <name evidence="6" type="ORF">EX895_003044</name>
</gene>
<feature type="region of interest" description="Disordered" evidence="3">
    <location>
        <begin position="316"/>
        <end position="349"/>
    </location>
</feature>
<dbReference type="PANTHER" id="PTHR46066">
    <property type="entry name" value="CHITINASE DOMAIN-CONTAINING PROTEIN 1 FAMILY MEMBER"/>
    <property type="match status" value="1"/>
</dbReference>
<feature type="signal peptide" evidence="4">
    <location>
        <begin position="1"/>
        <end position="26"/>
    </location>
</feature>
<name>A0A4U7KWW7_9BASI</name>
<proteinExistence type="inferred from homology"/>
<dbReference type="FunFam" id="3.20.20.80:FF:000434">
    <property type="entry name" value="Chromosome 19, whole genome shotgun sequence"/>
    <property type="match status" value="1"/>
</dbReference>
<dbReference type="GeneID" id="40725939"/>
<feature type="domain" description="GH18" evidence="5">
    <location>
        <begin position="57"/>
        <end position="553"/>
    </location>
</feature>
<evidence type="ECO:0000256" key="3">
    <source>
        <dbReference type="SAM" id="MobiDB-lite"/>
    </source>
</evidence>
<dbReference type="SUPFAM" id="SSF51445">
    <property type="entry name" value="(Trans)glycosidases"/>
    <property type="match status" value="1"/>
</dbReference>
<dbReference type="InterPro" id="IPR001223">
    <property type="entry name" value="Glyco_hydro18_cat"/>
</dbReference>
<feature type="region of interest" description="Disordered" evidence="3">
    <location>
        <begin position="97"/>
        <end position="120"/>
    </location>
</feature>
<dbReference type="GO" id="GO:0005975">
    <property type="term" value="P:carbohydrate metabolic process"/>
    <property type="evidence" value="ECO:0007669"/>
    <property type="project" value="InterPro"/>
</dbReference>
<dbReference type="KEGG" id="sgra:EX895_003044"/>
<dbReference type="Proteomes" id="UP000306050">
    <property type="component" value="Chromosome SGRAM_19"/>
</dbReference>
<dbReference type="Gene3D" id="3.20.20.80">
    <property type="entry name" value="Glycosidases"/>
    <property type="match status" value="1"/>
</dbReference>
<keyword evidence="7" id="KW-1185">Reference proteome</keyword>
<dbReference type="GO" id="GO:0070492">
    <property type="term" value="F:oligosaccharide binding"/>
    <property type="evidence" value="ECO:0007669"/>
    <property type="project" value="TreeGrafter"/>
</dbReference>
<keyword evidence="4" id="KW-0732">Signal</keyword>
<dbReference type="EMBL" id="SRRM01000011">
    <property type="protein sequence ID" value="TKY87948.1"/>
    <property type="molecule type" value="Genomic_DNA"/>
</dbReference>
<dbReference type="PANTHER" id="PTHR46066:SF2">
    <property type="entry name" value="CHITINASE DOMAIN-CONTAINING PROTEIN 1"/>
    <property type="match status" value="1"/>
</dbReference>
<evidence type="ECO:0000256" key="4">
    <source>
        <dbReference type="SAM" id="SignalP"/>
    </source>
</evidence>
<dbReference type="AlphaFoldDB" id="A0A4U7KWW7"/>
<evidence type="ECO:0000313" key="6">
    <source>
        <dbReference type="EMBL" id="TKY87948.1"/>
    </source>
</evidence>
<feature type="chain" id="PRO_5020229747" description="Chitinase domain-containing protein 1" evidence="4">
    <location>
        <begin position="27"/>
        <end position="553"/>
    </location>
</feature>
<evidence type="ECO:0000256" key="1">
    <source>
        <dbReference type="ARBA" id="ARBA00009336"/>
    </source>
</evidence>
<dbReference type="RefSeq" id="XP_029739933.1">
    <property type="nucleotide sequence ID" value="XM_029883642.1"/>
</dbReference>
<accession>A0A4U7KWW7</accession>
<protein>
    <recommendedName>
        <fullName evidence="2">Chitinase domain-containing protein 1</fullName>
    </recommendedName>
</protein>
<dbReference type="GO" id="GO:0012505">
    <property type="term" value="C:endomembrane system"/>
    <property type="evidence" value="ECO:0007669"/>
    <property type="project" value="TreeGrafter"/>
</dbReference>
<feature type="region of interest" description="Disordered" evidence="3">
    <location>
        <begin position="259"/>
        <end position="291"/>
    </location>
</feature>
<evidence type="ECO:0000313" key="7">
    <source>
        <dbReference type="Proteomes" id="UP000306050"/>
    </source>
</evidence>
<comment type="caution">
    <text evidence="6">The sequence shown here is derived from an EMBL/GenBank/DDBJ whole genome shotgun (WGS) entry which is preliminary data.</text>
</comment>
<evidence type="ECO:0000259" key="5">
    <source>
        <dbReference type="PROSITE" id="PS51910"/>
    </source>
</evidence>
<reference evidence="6 7" key="1">
    <citation type="submission" date="2019-05" db="EMBL/GenBank/DDBJ databases">
        <title>Sporisorium graminicola CBS 10092 draft sequencing and annotation.</title>
        <authorList>
            <person name="Solano-Gonzalez S."/>
            <person name="Caddick M.X."/>
            <person name="Darby A."/>
        </authorList>
    </citation>
    <scope>NUCLEOTIDE SEQUENCE [LARGE SCALE GENOMIC DNA]</scope>
    <source>
        <strain evidence="6 7">CBS 10092</strain>
    </source>
</reference>
<evidence type="ECO:0000256" key="2">
    <source>
        <dbReference type="ARBA" id="ARBA00040976"/>
    </source>
</evidence>
<dbReference type="OrthoDB" id="10254444at2759"/>
<feature type="compositionally biased region" description="Basic and acidic residues" evidence="3">
    <location>
        <begin position="328"/>
        <end position="340"/>
    </location>
</feature>
<sequence>MVAIPTSDRWLLPLFALLCILTVAVSSTSSPVAVYETDEYIRIQPELDAVTDKQTRRTVLAYITPWNAKGTRMVDRFQDKVDMVSPVWYTILASSTSVSSGDSDEATYSLSGGPPNDGEEEWLHRKQQEGSFKIVPRFYLDSWQQSDYAALLSNPSNWRRLADLITAEVAKRQYDGVVLESAATHLLFEPIQTLSSSLKPKTLTVVLPPLRTTYSLGGTKLDRMQQSQNAMIVQSIPQLAQVVDFFSIMTYDMSSAGGRVSNVSGRDFPKDSPLRGAKKGSLRQPGPNTSAQWIGENIKLIEEATRAAARAKVEKAKRQAEADSEEVEAVKDEEVERLKDPSNPFAYDDFSAQEEVLDEAQVEADREDSADASNDQVDDLLLEQQDELALIRGKLLMGMPMYGYRYPLFWVDKSTGQGTPVPAPTNPFEAKELHARTDRSFPSPLLPFLRGPGEAVTMDTILSILGDNDGVILDTKQDGEGYFDYTETVTAETLNGRESHGVKPGDQIYWRMYVPLISTTKERLEALAENEEVQAGVSLWELGQANSLLLHAL</sequence>
<organism evidence="6 7">
    <name type="scientific">Sporisorium graminicola</name>
    <dbReference type="NCBI Taxonomy" id="280036"/>
    <lineage>
        <taxon>Eukaryota</taxon>
        <taxon>Fungi</taxon>
        <taxon>Dikarya</taxon>
        <taxon>Basidiomycota</taxon>
        <taxon>Ustilaginomycotina</taxon>
        <taxon>Ustilaginomycetes</taxon>
        <taxon>Ustilaginales</taxon>
        <taxon>Ustilaginaceae</taxon>
        <taxon>Sporisorium</taxon>
    </lineage>
</organism>